<comment type="caution">
    <text evidence="2">The sequence shown here is derived from an EMBL/GenBank/DDBJ whole genome shotgun (WGS) entry which is preliminary data.</text>
</comment>
<evidence type="ECO:0000313" key="3">
    <source>
        <dbReference type="Proteomes" id="UP000518206"/>
    </source>
</evidence>
<keyword evidence="1" id="KW-0812">Transmembrane</keyword>
<proteinExistence type="predicted"/>
<feature type="transmembrane region" description="Helical" evidence="1">
    <location>
        <begin position="12"/>
        <end position="32"/>
    </location>
</feature>
<protein>
    <recommendedName>
        <fullName evidence="4">MacB-like periplasmic core domain-containing protein</fullName>
    </recommendedName>
</protein>
<keyword evidence="1" id="KW-1133">Transmembrane helix</keyword>
<accession>A0A7W4UKF4</accession>
<dbReference type="RefSeq" id="WP_183298242.1">
    <property type="nucleotide sequence ID" value="NZ_JACHVX010000011.1"/>
</dbReference>
<evidence type="ECO:0000256" key="1">
    <source>
        <dbReference type="SAM" id="Phobius"/>
    </source>
</evidence>
<sequence>MELIWDVRKNWVALTAKALIVGVFFLSLYNLASFSQSADSAVNRSFSPQAEVNLYSLVDTLTDPDAFSRFRESRQSLDTLGAFYSALDDRAELNYLSSFTQNVPVREFAGGDNFDAGYGMPSGVRGPYVDPLSGHEVRDVKSIQMNRDTFDFYQLGLASGDALPWESIDYRSGRVPVLLGSNYQGVYEIGDYLQANLYSKEFTFEVSGFLEPASSMFYKNETNFYLDDYLLVPYPNTLDGFDEADQFFYGILYFAMVNGDITASKDLTADEVLEEISTVSRSTGFSDYSLINVPAYLVQFTLVKRIIQDNHALLVSIQVMLGVAVLGAVAAINIHLSQRRRRRDVVRWTLGHSRAALTETLALSWLLEALLMLTVFLTGIALMPHEAPSLLSGLVAALAVYAALDALHQRYLLGRLLAHPDRMDA</sequence>
<dbReference type="EMBL" id="JACHVX010000011">
    <property type="protein sequence ID" value="MBB2925534.1"/>
    <property type="molecule type" value="Genomic_DNA"/>
</dbReference>
<name>A0A7W4UKF4_9CELL</name>
<feature type="transmembrane region" description="Helical" evidence="1">
    <location>
        <begin position="389"/>
        <end position="407"/>
    </location>
</feature>
<reference evidence="2 3" key="2">
    <citation type="submission" date="2020-08" db="EMBL/GenBank/DDBJ databases">
        <authorList>
            <person name="Partida-Martinez L."/>
            <person name="Huntemann M."/>
            <person name="Clum A."/>
            <person name="Wang J."/>
            <person name="Palaniappan K."/>
            <person name="Ritter S."/>
            <person name="Chen I.-M."/>
            <person name="Stamatis D."/>
            <person name="Reddy T."/>
            <person name="O'Malley R."/>
            <person name="Daum C."/>
            <person name="Shapiro N."/>
            <person name="Ivanova N."/>
            <person name="Kyrpides N."/>
            <person name="Woyke T."/>
        </authorList>
    </citation>
    <scope>NUCLEOTIDE SEQUENCE [LARGE SCALE GENOMIC DNA]</scope>
    <source>
        <strain evidence="2 3">RAS26</strain>
    </source>
</reference>
<keyword evidence="1" id="KW-0472">Membrane</keyword>
<feature type="transmembrane region" description="Helical" evidence="1">
    <location>
        <begin position="312"/>
        <end position="336"/>
    </location>
</feature>
<gene>
    <name evidence="2" type="ORF">FHR80_004481</name>
</gene>
<dbReference type="Proteomes" id="UP000518206">
    <property type="component" value="Unassembled WGS sequence"/>
</dbReference>
<dbReference type="AlphaFoldDB" id="A0A7W4UKF4"/>
<evidence type="ECO:0008006" key="4">
    <source>
        <dbReference type="Google" id="ProtNLM"/>
    </source>
</evidence>
<evidence type="ECO:0000313" key="2">
    <source>
        <dbReference type="EMBL" id="MBB2925534.1"/>
    </source>
</evidence>
<reference evidence="2 3" key="1">
    <citation type="submission" date="2020-08" db="EMBL/GenBank/DDBJ databases">
        <title>The Agave Microbiome: Exploring the role of microbial communities in plant adaptations to desert environments.</title>
        <authorList>
            <person name="Partida-Martinez L.P."/>
        </authorList>
    </citation>
    <scope>NUCLEOTIDE SEQUENCE [LARGE SCALE GENOMIC DNA]</scope>
    <source>
        <strain evidence="2 3">RAS26</strain>
    </source>
</reference>
<feature type="transmembrane region" description="Helical" evidence="1">
    <location>
        <begin position="357"/>
        <end position="383"/>
    </location>
</feature>
<organism evidence="2 3">
    <name type="scientific">Cellulomonas cellasea</name>
    <dbReference type="NCBI Taxonomy" id="43670"/>
    <lineage>
        <taxon>Bacteria</taxon>
        <taxon>Bacillati</taxon>
        <taxon>Actinomycetota</taxon>
        <taxon>Actinomycetes</taxon>
        <taxon>Micrococcales</taxon>
        <taxon>Cellulomonadaceae</taxon>
        <taxon>Cellulomonas</taxon>
    </lineage>
</organism>